<keyword evidence="6" id="KW-1185">Reference proteome</keyword>
<evidence type="ECO:0000256" key="2">
    <source>
        <dbReference type="ARBA" id="ARBA00022741"/>
    </source>
</evidence>
<keyword evidence="2" id="KW-0547">Nucleotide-binding</keyword>
<comment type="subcellular location">
    <subcellularLocation>
        <location evidence="4">Endomembrane system</location>
        <topology evidence="4">Lipid-anchor</topology>
    </subcellularLocation>
</comment>
<evidence type="ECO:0000313" key="5">
    <source>
        <dbReference type="EMBL" id="KAF2308718.1"/>
    </source>
</evidence>
<dbReference type="SMART" id="SM00173">
    <property type="entry name" value="RAS"/>
    <property type="match status" value="1"/>
</dbReference>
<comment type="caution">
    <text evidence="5">The sequence shown here is derived from an EMBL/GenBank/DDBJ whole genome shotgun (WGS) entry which is preliminary data.</text>
</comment>
<dbReference type="InterPro" id="IPR005225">
    <property type="entry name" value="Small_GTP-bd"/>
</dbReference>
<reference evidence="5 6" key="1">
    <citation type="journal article" date="2020" name="Mol. Plant">
        <title>The Chromosome-Based Rubber Tree Genome Provides New Insights into Spurge Genome Evolution and Rubber Biosynthesis.</title>
        <authorList>
            <person name="Liu J."/>
            <person name="Shi C."/>
            <person name="Shi C.C."/>
            <person name="Li W."/>
            <person name="Zhang Q.J."/>
            <person name="Zhang Y."/>
            <person name="Li K."/>
            <person name="Lu H.F."/>
            <person name="Shi C."/>
            <person name="Zhu S.T."/>
            <person name="Xiao Z.Y."/>
            <person name="Nan H."/>
            <person name="Yue Y."/>
            <person name="Zhu X.G."/>
            <person name="Wu Y."/>
            <person name="Hong X.N."/>
            <person name="Fan G.Y."/>
            <person name="Tong Y."/>
            <person name="Zhang D."/>
            <person name="Mao C.L."/>
            <person name="Liu Y.L."/>
            <person name="Hao S.J."/>
            <person name="Liu W.Q."/>
            <person name="Lv M.Q."/>
            <person name="Zhang H.B."/>
            <person name="Liu Y."/>
            <person name="Hu-Tang G.R."/>
            <person name="Wang J.P."/>
            <person name="Wang J.H."/>
            <person name="Sun Y.H."/>
            <person name="Ni S.B."/>
            <person name="Chen W.B."/>
            <person name="Zhang X.C."/>
            <person name="Jiao Y.N."/>
            <person name="Eichler E.E."/>
            <person name="Li G.H."/>
            <person name="Liu X."/>
            <person name="Gao L.Z."/>
        </authorList>
    </citation>
    <scope>NUCLEOTIDE SEQUENCE [LARGE SCALE GENOMIC DNA]</scope>
    <source>
        <strain evidence="6">cv. GT1</strain>
        <tissue evidence="5">Leaf</tissue>
    </source>
</reference>
<dbReference type="Pfam" id="PF00071">
    <property type="entry name" value="Ras"/>
    <property type="match status" value="1"/>
</dbReference>
<dbReference type="PANTHER" id="PTHR47977">
    <property type="entry name" value="RAS-RELATED PROTEIN RAB"/>
    <property type="match status" value="1"/>
</dbReference>
<dbReference type="PROSITE" id="PS51419">
    <property type="entry name" value="RAB"/>
    <property type="match status" value="1"/>
</dbReference>
<dbReference type="AlphaFoldDB" id="A0A6A6M864"/>
<evidence type="ECO:0000256" key="1">
    <source>
        <dbReference type="ARBA" id="ARBA00006270"/>
    </source>
</evidence>
<dbReference type="NCBIfam" id="TIGR00231">
    <property type="entry name" value="small_GTP"/>
    <property type="match status" value="1"/>
</dbReference>
<comment type="similarity">
    <text evidence="1">Belongs to the small GTPase superfamily. Rab family.</text>
</comment>
<dbReference type="PRINTS" id="PR00449">
    <property type="entry name" value="RASTRNSFRMNG"/>
</dbReference>
<accession>A0A6A6M864</accession>
<dbReference type="GO" id="GO:0003924">
    <property type="term" value="F:GTPase activity"/>
    <property type="evidence" value="ECO:0007669"/>
    <property type="project" value="InterPro"/>
</dbReference>
<dbReference type="PROSITE" id="PS51421">
    <property type="entry name" value="RAS"/>
    <property type="match status" value="1"/>
</dbReference>
<evidence type="ECO:0000256" key="4">
    <source>
        <dbReference type="ARBA" id="ARBA00037868"/>
    </source>
</evidence>
<organism evidence="5 6">
    <name type="scientific">Hevea brasiliensis</name>
    <name type="common">Para rubber tree</name>
    <name type="synonym">Siphonia brasiliensis</name>
    <dbReference type="NCBI Taxonomy" id="3981"/>
    <lineage>
        <taxon>Eukaryota</taxon>
        <taxon>Viridiplantae</taxon>
        <taxon>Streptophyta</taxon>
        <taxon>Embryophyta</taxon>
        <taxon>Tracheophyta</taxon>
        <taxon>Spermatophyta</taxon>
        <taxon>Magnoliopsida</taxon>
        <taxon>eudicotyledons</taxon>
        <taxon>Gunneridae</taxon>
        <taxon>Pentapetalae</taxon>
        <taxon>rosids</taxon>
        <taxon>fabids</taxon>
        <taxon>Malpighiales</taxon>
        <taxon>Euphorbiaceae</taxon>
        <taxon>Crotonoideae</taxon>
        <taxon>Micrandreae</taxon>
        <taxon>Hevea</taxon>
    </lineage>
</organism>
<name>A0A6A6M864_HEVBR</name>
<evidence type="ECO:0000256" key="3">
    <source>
        <dbReference type="ARBA" id="ARBA00023134"/>
    </source>
</evidence>
<dbReference type="Gene3D" id="3.40.50.300">
    <property type="entry name" value="P-loop containing nucleotide triphosphate hydrolases"/>
    <property type="match status" value="1"/>
</dbReference>
<dbReference type="EMBL" id="JAAGAX010000007">
    <property type="protein sequence ID" value="KAF2308718.1"/>
    <property type="molecule type" value="Genomic_DNA"/>
</dbReference>
<keyword evidence="3" id="KW-0342">GTP-binding</keyword>
<proteinExistence type="inferred from homology"/>
<protein>
    <submittedName>
        <fullName evidence="5">Uncharacterized protein</fullName>
    </submittedName>
</protein>
<dbReference type="SMART" id="SM00174">
    <property type="entry name" value="RHO"/>
    <property type="match status" value="1"/>
</dbReference>
<dbReference type="InterPro" id="IPR050227">
    <property type="entry name" value="Rab"/>
</dbReference>
<dbReference type="GO" id="GO:0012505">
    <property type="term" value="C:endomembrane system"/>
    <property type="evidence" value="ECO:0007669"/>
    <property type="project" value="UniProtKB-SubCell"/>
</dbReference>
<dbReference type="SMART" id="SM00175">
    <property type="entry name" value="RAB"/>
    <property type="match status" value="1"/>
</dbReference>
<gene>
    <name evidence="5" type="ORF">GH714_013908</name>
</gene>
<evidence type="ECO:0000313" key="6">
    <source>
        <dbReference type="Proteomes" id="UP000467840"/>
    </source>
</evidence>
<dbReference type="FunFam" id="3.40.50.300:FF:001447">
    <property type="entry name" value="Ras-related protein Rab-1B"/>
    <property type="match status" value="1"/>
</dbReference>
<dbReference type="InterPro" id="IPR027417">
    <property type="entry name" value="P-loop_NTPase"/>
</dbReference>
<dbReference type="SUPFAM" id="SSF52540">
    <property type="entry name" value="P-loop containing nucleoside triphosphate hydrolases"/>
    <property type="match status" value="1"/>
</dbReference>
<sequence length="173" mass="19084">MTHACIPIYLYENLQRGMLILVKVCGFRDTAGQERFRSLIPSYIRDSSVAVIVYDVASRQTFLNTSKWIEEVRTERGSDVIIVLVGNKTDLVDKRQVSIEEGEAKARDLNVMFIETSAKAGFNIKPLFRKIAAALPGMETLSSTKQEDMVDVNLKSSSGNASQSRAQSGGCAC</sequence>
<dbReference type="GO" id="GO:0005525">
    <property type="term" value="F:GTP binding"/>
    <property type="evidence" value="ECO:0007669"/>
    <property type="project" value="UniProtKB-KW"/>
</dbReference>
<dbReference type="InterPro" id="IPR001806">
    <property type="entry name" value="Small_GTPase"/>
</dbReference>
<dbReference type="Proteomes" id="UP000467840">
    <property type="component" value="Chromosome 17"/>
</dbReference>